<dbReference type="GO" id="GO:0003700">
    <property type="term" value="F:DNA-binding transcription factor activity"/>
    <property type="evidence" value="ECO:0007669"/>
    <property type="project" value="InterPro"/>
</dbReference>
<accession>A0A914DV74</accession>
<protein>
    <submittedName>
        <fullName evidence="4">BZIP domain-containing protein</fullName>
    </submittedName>
</protein>
<dbReference type="Gene3D" id="1.20.5.170">
    <property type="match status" value="1"/>
</dbReference>
<feature type="coiled-coil region" evidence="1">
    <location>
        <begin position="13"/>
        <end position="69"/>
    </location>
</feature>
<dbReference type="CDD" id="cd14688">
    <property type="entry name" value="bZIP_YAP"/>
    <property type="match status" value="1"/>
</dbReference>
<sequence>MFWEKHEMFVDPKEEKKIRNRKAAEKYRRKKENIVKELEETIMRLEKEKLEMQNNFSRIQQQYNDLLNEKAQWLDLKFSNACCMMKCQNIENSCFQEKQEPNHGSNLPELSDFAKDEEFVEFTSPVIEKTSQVLSKEWGSESILLPIYGNISV</sequence>
<proteinExistence type="predicted"/>
<dbReference type="PROSITE" id="PS00036">
    <property type="entry name" value="BZIP_BASIC"/>
    <property type="match status" value="1"/>
</dbReference>
<evidence type="ECO:0000259" key="2">
    <source>
        <dbReference type="PROSITE" id="PS50217"/>
    </source>
</evidence>
<dbReference type="InterPro" id="IPR004827">
    <property type="entry name" value="bZIP"/>
</dbReference>
<dbReference type="AlphaFoldDB" id="A0A914DV74"/>
<dbReference type="Pfam" id="PF00170">
    <property type="entry name" value="bZIP_1"/>
    <property type="match status" value="1"/>
</dbReference>
<organism evidence="3 4">
    <name type="scientific">Acrobeloides nanus</name>
    <dbReference type="NCBI Taxonomy" id="290746"/>
    <lineage>
        <taxon>Eukaryota</taxon>
        <taxon>Metazoa</taxon>
        <taxon>Ecdysozoa</taxon>
        <taxon>Nematoda</taxon>
        <taxon>Chromadorea</taxon>
        <taxon>Rhabditida</taxon>
        <taxon>Tylenchina</taxon>
        <taxon>Cephalobomorpha</taxon>
        <taxon>Cephaloboidea</taxon>
        <taxon>Cephalobidae</taxon>
        <taxon>Acrobeloides</taxon>
    </lineage>
</organism>
<evidence type="ECO:0000256" key="1">
    <source>
        <dbReference type="SAM" id="Coils"/>
    </source>
</evidence>
<evidence type="ECO:0000313" key="3">
    <source>
        <dbReference type="Proteomes" id="UP000887540"/>
    </source>
</evidence>
<evidence type="ECO:0000313" key="4">
    <source>
        <dbReference type="WBParaSite" id="ACRNAN_scaffold4063.g31738.t1"/>
    </source>
</evidence>
<feature type="domain" description="BZIP" evidence="2">
    <location>
        <begin position="10"/>
        <end position="66"/>
    </location>
</feature>
<dbReference type="PROSITE" id="PS50217">
    <property type="entry name" value="BZIP"/>
    <property type="match status" value="1"/>
</dbReference>
<keyword evidence="1" id="KW-0175">Coiled coil</keyword>
<dbReference type="SMART" id="SM00338">
    <property type="entry name" value="BRLZ"/>
    <property type="match status" value="1"/>
</dbReference>
<dbReference type="WBParaSite" id="ACRNAN_scaffold4063.g31738.t1">
    <property type="protein sequence ID" value="ACRNAN_scaffold4063.g31738.t1"/>
    <property type="gene ID" value="ACRNAN_scaffold4063.g31738"/>
</dbReference>
<dbReference type="InterPro" id="IPR046347">
    <property type="entry name" value="bZIP_sf"/>
</dbReference>
<name>A0A914DV74_9BILA</name>
<keyword evidence="3" id="KW-1185">Reference proteome</keyword>
<dbReference type="Proteomes" id="UP000887540">
    <property type="component" value="Unplaced"/>
</dbReference>
<reference evidence="4" key="1">
    <citation type="submission" date="2022-11" db="UniProtKB">
        <authorList>
            <consortium name="WormBaseParasite"/>
        </authorList>
    </citation>
    <scope>IDENTIFICATION</scope>
</reference>
<dbReference type="SUPFAM" id="SSF57959">
    <property type="entry name" value="Leucine zipper domain"/>
    <property type="match status" value="1"/>
</dbReference>